<keyword evidence="4" id="KW-0413">Isomerase</keyword>
<dbReference type="PANTHER" id="PTHR42839">
    <property type="entry name" value="ISOCHORISMATE SYNTHASE ENTC"/>
    <property type="match status" value="1"/>
</dbReference>
<dbReference type="SUPFAM" id="SSF56322">
    <property type="entry name" value="ADC synthase"/>
    <property type="match status" value="1"/>
</dbReference>
<dbReference type="RefSeq" id="WP_107977495.1">
    <property type="nucleotide sequence ID" value="NZ_BMEZ01000019.1"/>
</dbReference>
<evidence type="ECO:0000313" key="8">
    <source>
        <dbReference type="Proteomes" id="UP000244069"/>
    </source>
</evidence>
<dbReference type="EMBL" id="QBKN01000018">
    <property type="protein sequence ID" value="PTX46115.1"/>
    <property type="molecule type" value="Genomic_DNA"/>
</dbReference>
<dbReference type="GO" id="GO:0009697">
    <property type="term" value="P:salicylic acid biosynthetic process"/>
    <property type="evidence" value="ECO:0007669"/>
    <property type="project" value="TreeGrafter"/>
</dbReference>
<comment type="caution">
    <text evidence="7">The sequence shown here is derived from an EMBL/GenBank/DDBJ whole genome shotgun (WGS) entry which is preliminary data.</text>
</comment>
<evidence type="ECO:0000256" key="1">
    <source>
        <dbReference type="ARBA" id="ARBA00000799"/>
    </source>
</evidence>
<comment type="similarity">
    <text evidence="2">Belongs to the isochorismate synthase family.</text>
</comment>
<protein>
    <recommendedName>
        <fullName evidence="3">isochorismate synthase</fullName>
        <ecNumber evidence="3">5.4.4.2</ecNumber>
    </recommendedName>
    <alternativeName>
        <fullName evidence="5">Isochorismate mutase</fullName>
    </alternativeName>
</protein>
<evidence type="ECO:0000256" key="2">
    <source>
        <dbReference type="ARBA" id="ARBA00005297"/>
    </source>
</evidence>
<dbReference type="InterPro" id="IPR015890">
    <property type="entry name" value="Chorismate_C"/>
</dbReference>
<dbReference type="InterPro" id="IPR005801">
    <property type="entry name" value="ADC_synthase"/>
</dbReference>
<evidence type="ECO:0000256" key="3">
    <source>
        <dbReference type="ARBA" id="ARBA00012824"/>
    </source>
</evidence>
<gene>
    <name evidence="7" type="ORF">C8N44_11892</name>
</gene>
<evidence type="ECO:0000259" key="6">
    <source>
        <dbReference type="Pfam" id="PF00425"/>
    </source>
</evidence>
<dbReference type="Proteomes" id="UP000244069">
    <property type="component" value="Unassembled WGS sequence"/>
</dbReference>
<dbReference type="InterPro" id="IPR004561">
    <property type="entry name" value="IsoChor_synthase"/>
</dbReference>
<dbReference type="GO" id="GO:0008909">
    <property type="term" value="F:isochorismate synthase activity"/>
    <property type="evidence" value="ECO:0007669"/>
    <property type="project" value="UniProtKB-EC"/>
</dbReference>
<reference evidence="7 8" key="1">
    <citation type="submission" date="2018-04" db="EMBL/GenBank/DDBJ databases">
        <title>Genomic Encyclopedia of Archaeal and Bacterial Type Strains, Phase II (KMG-II): from individual species to whole genera.</title>
        <authorList>
            <person name="Goeker M."/>
        </authorList>
    </citation>
    <scope>NUCLEOTIDE SEQUENCE [LARGE SCALE GENOMIC DNA]</scope>
    <source>
        <strain evidence="7 8">DSM 29329</strain>
    </source>
</reference>
<keyword evidence="8" id="KW-1185">Reference proteome</keyword>
<dbReference type="PANTHER" id="PTHR42839:SF2">
    <property type="entry name" value="ISOCHORISMATE SYNTHASE ENTC"/>
    <property type="match status" value="1"/>
</dbReference>
<feature type="domain" description="Chorismate-utilising enzyme C-terminal" evidence="6">
    <location>
        <begin position="106"/>
        <end position="364"/>
    </location>
</feature>
<organism evidence="7 8">
    <name type="scientific">Allosediminivita pacifica</name>
    <dbReference type="NCBI Taxonomy" id="1267769"/>
    <lineage>
        <taxon>Bacteria</taxon>
        <taxon>Pseudomonadati</taxon>
        <taxon>Pseudomonadota</taxon>
        <taxon>Alphaproteobacteria</taxon>
        <taxon>Rhodobacterales</taxon>
        <taxon>Paracoccaceae</taxon>
        <taxon>Allosediminivita</taxon>
    </lineage>
</organism>
<evidence type="ECO:0000256" key="4">
    <source>
        <dbReference type="ARBA" id="ARBA00023235"/>
    </source>
</evidence>
<dbReference type="NCBIfam" id="TIGR00543">
    <property type="entry name" value="isochor_syn"/>
    <property type="match status" value="1"/>
</dbReference>
<dbReference type="Gene3D" id="3.60.120.10">
    <property type="entry name" value="Anthranilate synthase"/>
    <property type="match status" value="1"/>
</dbReference>
<dbReference type="Pfam" id="PF00425">
    <property type="entry name" value="Chorismate_bind"/>
    <property type="match status" value="1"/>
</dbReference>
<dbReference type="AlphaFoldDB" id="A0A2T6AQM2"/>
<dbReference type="EC" id="5.4.4.2" evidence="3"/>
<evidence type="ECO:0000313" key="7">
    <source>
        <dbReference type="EMBL" id="PTX46115.1"/>
    </source>
</evidence>
<name>A0A2T6AQM2_9RHOB</name>
<comment type="catalytic activity">
    <reaction evidence="1">
        <text>chorismate = isochorismate</text>
        <dbReference type="Rhea" id="RHEA:18985"/>
        <dbReference type="ChEBI" id="CHEBI:29748"/>
        <dbReference type="ChEBI" id="CHEBI:29780"/>
        <dbReference type="EC" id="5.4.4.2"/>
    </reaction>
</comment>
<sequence length="384" mass="39448">MTQTPFPSLSQSAGTLPAFAFRNGTGTRVAAGPVDPLARGGVDTLDARLSSALSGLAADGLIGGALPFDRGAEDCLWRAGRMDSSWPVAFGAPATSARLEPQPSAATYAGAVARALERLEADGRLSKVVLARSLQVHSATPISANALLARLAGDPAVMAFLVALPEGGETGRQLVGASPELLVAKEGVEVSSHPLAGSAARSEDPARDRAAAEALAGSAKDRREHALVVEAILDTLSPLCDRLGTPEGTQVTSTGSMWHLGTRVAGRLRDPETPVPLLAAALHPTPAVCGAPRDAAAALIRELEGFERGFYAGATGWCDARGDGAWYVSIRCAELRGHAARLFAGAGIVPGSVPEQEAAETGAKFGAMLRALDLPADALFELED</sequence>
<proteinExistence type="inferred from homology"/>
<dbReference type="OrthoDB" id="9806579at2"/>
<accession>A0A2T6AQM2</accession>
<evidence type="ECO:0000256" key="5">
    <source>
        <dbReference type="ARBA" id="ARBA00041564"/>
    </source>
</evidence>